<dbReference type="CDD" id="cd04301">
    <property type="entry name" value="NAT_SF"/>
    <property type="match status" value="1"/>
</dbReference>
<dbReference type="InterPro" id="IPR000182">
    <property type="entry name" value="GNAT_dom"/>
</dbReference>
<dbReference type="EMBL" id="LGSR01000006">
    <property type="protein sequence ID" value="KOS22034.1"/>
    <property type="molecule type" value="Genomic_DNA"/>
</dbReference>
<dbReference type="SUPFAM" id="SSF55729">
    <property type="entry name" value="Acyl-CoA N-acyltransferases (Nat)"/>
    <property type="match status" value="1"/>
</dbReference>
<dbReference type="PROSITE" id="PS51186">
    <property type="entry name" value="GNAT"/>
    <property type="match status" value="1"/>
</dbReference>
<dbReference type="OrthoDB" id="410198at2759"/>
<sequence length="214" mass="24163">MPLKVVPASEADAARSAAIEAIAYGPTAVSRVLFPGPFPSDGSSRVDVLVQQLRADPACRWLKVVDTDLADRGEEDMVAFAKWYIWEGEPIYREPTWGPGTNPEMCDAFFGEMTRRWWERYERRPHLYLKLLHTDPEHQRRGAAGMLLDWGTAEADRLGLESYLESSPQGYGLYLKYGFEEVGRHTVDLSDHGETEDATAVLMMRKPRALSEEA</sequence>
<evidence type="ECO:0000259" key="1">
    <source>
        <dbReference type="PROSITE" id="PS51186"/>
    </source>
</evidence>
<accession>A0A0M8N726</accession>
<dbReference type="InterPro" id="IPR016181">
    <property type="entry name" value="Acyl_CoA_acyltransferase"/>
</dbReference>
<feature type="domain" description="N-acetyltransferase" evidence="1">
    <location>
        <begin position="51"/>
        <end position="208"/>
    </location>
</feature>
<dbReference type="Gene3D" id="3.40.630.30">
    <property type="match status" value="1"/>
</dbReference>
<dbReference type="PANTHER" id="PTHR42791:SF14">
    <property type="entry name" value="N-ACETYLTRANSFERASE DOMAIN-CONTAINING PROTEIN"/>
    <property type="match status" value="1"/>
</dbReference>
<keyword evidence="3" id="KW-1185">Reference proteome</keyword>
<organism evidence="2 3">
    <name type="scientific">Escovopsis weberi</name>
    <dbReference type="NCBI Taxonomy" id="150374"/>
    <lineage>
        <taxon>Eukaryota</taxon>
        <taxon>Fungi</taxon>
        <taxon>Dikarya</taxon>
        <taxon>Ascomycota</taxon>
        <taxon>Pezizomycotina</taxon>
        <taxon>Sordariomycetes</taxon>
        <taxon>Hypocreomycetidae</taxon>
        <taxon>Hypocreales</taxon>
        <taxon>Hypocreaceae</taxon>
        <taxon>Escovopsis</taxon>
    </lineage>
</organism>
<proteinExistence type="predicted"/>
<dbReference type="PANTHER" id="PTHR42791">
    <property type="entry name" value="GNAT FAMILY ACETYLTRANSFERASE"/>
    <property type="match status" value="1"/>
</dbReference>
<name>A0A0M8N726_ESCWE</name>
<dbReference type="GO" id="GO:0016747">
    <property type="term" value="F:acyltransferase activity, transferring groups other than amino-acyl groups"/>
    <property type="evidence" value="ECO:0007669"/>
    <property type="project" value="InterPro"/>
</dbReference>
<dbReference type="AlphaFoldDB" id="A0A0M8N726"/>
<dbReference type="InterPro" id="IPR052523">
    <property type="entry name" value="Trichothecene_AcTrans"/>
</dbReference>
<comment type="caution">
    <text evidence="2">The sequence shown here is derived from an EMBL/GenBank/DDBJ whole genome shotgun (WGS) entry which is preliminary data.</text>
</comment>
<evidence type="ECO:0000313" key="2">
    <source>
        <dbReference type="EMBL" id="KOS22034.1"/>
    </source>
</evidence>
<gene>
    <name evidence="2" type="ORF">ESCO_001887</name>
</gene>
<reference evidence="2 3" key="1">
    <citation type="submission" date="2015-07" db="EMBL/GenBank/DDBJ databases">
        <title>The genome of the fungus Escovopsis weberi, a specialized disease agent of ant agriculture.</title>
        <authorList>
            <person name="de Man T.J."/>
            <person name="Stajich J.E."/>
            <person name="Kubicek C.P."/>
            <person name="Chenthamara K."/>
            <person name="Atanasova L."/>
            <person name="Druzhinina I.S."/>
            <person name="Birnbaum S."/>
            <person name="Barribeau S.M."/>
            <person name="Teiling C."/>
            <person name="Suen G."/>
            <person name="Currie C."/>
            <person name="Gerardo N.M."/>
        </authorList>
    </citation>
    <scope>NUCLEOTIDE SEQUENCE [LARGE SCALE GENOMIC DNA]</scope>
</reference>
<dbReference type="Proteomes" id="UP000053831">
    <property type="component" value="Unassembled WGS sequence"/>
</dbReference>
<protein>
    <recommendedName>
        <fullName evidence="1">N-acetyltransferase domain-containing protein</fullName>
    </recommendedName>
</protein>
<dbReference type="Pfam" id="PF00583">
    <property type="entry name" value="Acetyltransf_1"/>
    <property type="match status" value="1"/>
</dbReference>
<evidence type="ECO:0000313" key="3">
    <source>
        <dbReference type="Proteomes" id="UP000053831"/>
    </source>
</evidence>
<dbReference type="STRING" id="150374.A0A0M8N726"/>